<organism evidence="1 2">
    <name type="scientific">Catenulispora subtropica</name>
    <dbReference type="NCBI Taxonomy" id="450798"/>
    <lineage>
        <taxon>Bacteria</taxon>
        <taxon>Bacillati</taxon>
        <taxon>Actinomycetota</taxon>
        <taxon>Actinomycetes</taxon>
        <taxon>Catenulisporales</taxon>
        <taxon>Catenulisporaceae</taxon>
        <taxon>Catenulispora</taxon>
    </lineage>
</organism>
<dbReference type="EMBL" id="BAAAQM010000044">
    <property type="protein sequence ID" value="GAA1990987.1"/>
    <property type="molecule type" value="Genomic_DNA"/>
</dbReference>
<comment type="caution">
    <text evidence="1">The sequence shown here is derived from an EMBL/GenBank/DDBJ whole genome shotgun (WGS) entry which is preliminary data.</text>
</comment>
<accession>A0ABN2SQX3</accession>
<dbReference type="Proteomes" id="UP001499854">
    <property type="component" value="Unassembled WGS sequence"/>
</dbReference>
<name>A0ABN2SQX3_9ACTN</name>
<sequence>MLASENVLRPVGGSGRWKEGAFRREGALFIRPARDRSLFADAHRPGTMVVAGSPPPTAGADGSGGMICSAVSHDAGL</sequence>
<evidence type="ECO:0000313" key="2">
    <source>
        <dbReference type="Proteomes" id="UP001499854"/>
    </source>
</evidence>
<gene>
    <name evidence="1" type="ORF">GCM10009838_62940</name>
</gene>
<keyword evidence="2" id="KW-1185">Reference proteome</keyword>
<protein>
    <submittedName>
        <fullName evidence="1">Uncharacterized protein</fullName>
    </submittedName>
</protein>
<evidence type="ECO:0000313" key="1">
    <source>
        <dbReference type="EMBL" id="GAA1990987.1"/>
    </source>
</evidence>
<proteinExistence type="predicted"/>
<reference evidence="1 2" key="1">
    <citation type="journal article" date="2019" name="Int. J. Syst. Evol. Microbiol.">
        <title>The Global Catalogue of Microorganisms (GCM) 10K type strain sequencing project: providing services to taxonomists for standard genome sequencing and annotation.</title>
        <authorList>
            <consortium name="The Broad Institute Genomics Platform"/>
            <consortium name="The Broad Institute Genome Sequencing Center for Infectious Disease"/>
            <person name="Wu L."/>
            <person name="Ma J."/>
        </authorList>
    </citation>
    <scope>NUCLEOTIDE SEQUENCE [LARGE SCALE GENOMIC DNA]</scope>
    <source>
        <strain evidence="1 2">JCM 16013</strain>
    </source>
</reference>